<accession>A0A7W6HYG6</accession>
<keyword evidence="3" id="KW-1185">Reference proteome</keyword>
<proteinExistence type="predicted"/>
<organism evidence="2 3">
    <name type="scientific">Butyricimonas faecihominis</name>
    <dbReference type="NCBI Taxonomy" id="1472416"/>
    <lineage>
        <taxon>Bacteria</taxon>
        <taxon>Pseudomonadati</taxon>
        <taxon>Bacteroidota</taxon>
        <taxon>Bacteroidia</taxon>
        <taxon>Bacteroidales</taxon>
        <taxon>Odoribacteraceae</taxon>
        <taxon>Butyricimonas</taxon>
    </lineage>
</organism>
<dbReference type="EMBL" id="JACIES010000009">
    <property type="protein sequence ID" value="MBB4027265.1"/>
    <property type="molecule type" value="Genomic_DNA"/>
</dbReference>
<dbReference type="Pfam" id="PF09820">
    <property type="entry name" value="AAA-ATPase_like"/>
    <property type="match status" value="1"/>
</dbReference>
<dbReference type="Proteomes" id="UP000546007">
    <property type="component" value="Unassembled WGS sequence"/>
</dbReference>
<name>A0A7W6HYG6_9BACT</name>
<gene>
    <name evidence="2" type="ORF">GGR14_003075</name>
</gene>
<dbReference type="OrthoDB" id="1099988at2"/>
<sequence length="104" mass="12479">MSEKIYPIGIQNFEKIRKEGYFYIDKTALIYRLVKTGSYYFLSRPHRFGKSLLISTLDAYFWGEKEIHDKHYAQPFQSDKRKIFKIGVNFSSKTRNIEKWIVES</sequence>
<protein>
    <recommendedName>
        <fullName evidence="1">AAA-ATPase-like domain-containing protein</fullName>
    </recommendedName>
</protein>
<comment type="caution">
    <text evidence="2">The sequence shown here is derived from an EMBL/GenBank/DDBJ whole genome shotgun (WGS) entry which is preliminary data.</text>
</comment>
<feature type="domain" description="AAA-ATPase-like" evidence="1">
    <location>
        <begin position="7"/>
        <end position="92"/>
    </location>
</feature>
<evidence type="ECO:0000313" key="2">
    <source>
        <dbReference type="EMBL" id="MBB4027265.1"/>
    </source>
</evidence>
<dbReference type="InterPro" id="IPR018631">
    <property type="entry name" value="AAA-ATPase-like_dom"/>
</dbReference>
<dbReference type="AlphaFoldDB" id="A0A7W6HYG6"/>
<dbReference type="PANTHER" id="PTHR34825">
    <property type="entry name" value="CONSERVED PROTEIN, WITH A WEAK D-GALACTARATE DEHYDRATASE/ALTRONATE HYDROLASE DOMAIN"/>
    <property type="match status" value="1"/>
</dbReference>
<evidence type="ECO:0000313" key="3">
    <source>
        <dbReference type="Proteomes" id="UP000546007"/>
    </source>
</evidence>
<dbReference type="PANTHER" id="PTHR34825:SF1">
    <property type="entry name" value="AAA-ATPASE-LIKE DOMAIN-CONTAINING PROTEIN"/>
    <property type="match status" value="1"/>
</dbReference>
<evidence type="ECO:0000259" key="1">
    <source>
        <dbReference type="Pfam" id="PF09820"/>
    </source>
</evidence>
<reference evidence="2 3" key="1">
    <citation type="submission" date="2020-08" db="EMBL/GenBank/DDBJ databases">
        <title>Genomic Encyclopedia of Type Strains, Phase IV (KMG-IV): sequencing the most valuable type-strain genomes for metagenomic binning, comparative biology and taxonomic classification.</title>
        <authorList>
            <person name="Goeker M."/>
        </authorList>
    </citation>
    <scope>NUCLEOTIDE SEQUENCE [LARGE SCALE GENOMIC DNA]</scope>
    <source>
        <strain evidence="2 3">DSM 105721</strain>
    </source>
</reference>